<name>A0ABT0XXP0_9ACTN</name>
<dbReference type="PROSITE" id="PS01102">
    <property type="entry name" value="ZF_DKSA_1"/>
    <property type="match status" value="1"/>
</dbReference>
<dbReference type="Proteomes" id="UP001523216">
    <property type="component" value="Unassembled WGS sequence"/>
</dbReference>
<evidence type="ECO:0000313" key="6">
    <source>
        <dbReference type="EMBL" id="MCM4077972.1"/>
    </source>
</evidence>
<proteinExistence type="predicted"/>
<protein>
    <submittedName>
        <fullName evidence="6">TraR/DksA family transcriptional regulator</fullName>
    </submittedName>
</protein>
<evidence type="ECO:0000259" key="5">
    <source>
        <dbReference type="Pfam" id="PF01258"/>
    </source>
</evidence>
<organism evidence="6 7">
    <name type="scientific">Paractinoplanes hotanensis</name>
    <dbReference type="NCBI Taxonomy" id="2906497"/>
    <lineage>
        <taxon>Bacteria</taxon>
        <taxon>Bacillati</taxon>
        <taxon>Actinomycetota</taxon>
        <taxon>Actinomycetes</taxon>
        <taxon>Micromonosporales</taxon>
        <taxon>Micromonosporaceae</taxon>
        <taxon>Paractinoplanes</taxon>
    </lineage>
</organism>
<evidence type="ECO:0000256" key="2">
    <source>
        <dbReference type="ARBA" id="ARBA00022771"/>
    </source>
</evidence>
<dbReference type="InterPro" id="IPR020460">
    <property type="entry name" value="Znf_C4-type_bac"/>
</dbReference>
<keyword evidence="3" id="KW-0862">Zinc</keyword>
<dbReference type="RefSeq" id="WP_251797822.1">
    <property type="nucleotide sequence ID" value="NZ_JAMQOL010000012.1"/>
</dbReference>
<dbReference type="PRINTS" id="PR00618">
    <property type="entry name" value="DKSAZNFINGER"/>
</dbReference>
<dbReference type="EMBL" id="JAMQOL010000012">
    <property type="protein sequence ID" value="MCM4077972.1"/>
    <property type="molecule type" value="Genomic_DNA"/>
</dbReference>
<dbReference type="Gene3D" id="1.20.120.910">
    <property type="entry name" value="DksA, coiled-coil domain"/>
    <property type="match status" value="1"/>
</dbReference>
<dbReference type="InterPro" id="IPR000962">
    <property type="entry name" value="Znf_DskA_TraR"/>
</dbReference>
<dbReference type="PANTHER" id="PTHR33823">
    <property type="entry name" value="RNA POLYMERASE-BINDING TRANSCRIPTION FACTOR DKSA-RELATED"/>
    <property type="match status" value="1"/>
</dbReference>
<keyword evidence="7" id="KW-1185">Reference proteome</keyword>
<evidence type="ECO:0000256" key="1">
    <source>
        <dbReference type="ARBA" id="ARBA00022723"/>
    </source>
</evidence>
<sequence length="105" mass="11388">MSVDTETSGPGRFTALRTSLSEEFAAQTTRLKQLTTAGDPSEADNRAALLVATRQSLEHISGALRRLAEGTYGICEECDAPIPSERLEALPHARYCVACQQKRHG</sequence>
<reference evidence="6 7" key="1">
    <citation type="submission" date="2022-06" db="EMBL/GenBank/DDBJ databases">
        <title>Actinoplanes abujensis sp. nov., isolated from Nigerian arid soil.</title>
        <authorList>
            <person name="Ding P."/>
        </authorList>
    </citation>
    <scope>NUCLEOTIDE SEQUENCE [LARGE SCALE GENOMIC DNA]</scope>
    <source>
        <strain evidence="7">TRM88002</strain>
    </source>
</reference>
<keyword evidence="1" id="KW-0479">Metal-binding</keyword>
<dbReference type="SUPFAM" id="SSF57716">
    <property type="entry name" value="Glucocorticoid receptor-like (DNA-binding domain)"/>
    <property type="match status" value="1"/>
</dbReference>
<dbReference type="InterPro" id="IPR020458">
    <property type="entry name" value="Znf_DskA_TraR_CS"/>
</dbReference>
<feature type="zinc finger region" description="dksA C4-type" evidence="4">
    <location>
        <begin position="75"/>
        <end position="99"/>
    </location>
</feature>
<evidence type="ECO:0000256" key="3">
    <source>
        <dbReference type="ARBA" id="ARBA00022833"/>
    </source>
</evidence>
<comment type="caution">
    <text evidence="6">The sequence shown here is derived from an EMBL/GenBank/DDBJ whole genome shotgun (WGS) entry which is preliminary data.</text>
</comment>
<evidence type="ECO:0000313" key="7">
    <source>
        <dbReference type="Proteomes" id="UP001523216"/>
    </source>
</evidence>
<dbReference type="PANTHER" id="PTHR33823:SF4">
    <property type="entry name" value="GENERAL STRESS PROTEIN 16O"/>
    <property type="match status" value="1"/>
</dbReference>
<accession>A0ABT0XXP0</accession>
<feature type="domain" description="Zinc finger DksA/TraR C4-type" evidence="5">
    <location>
        <begin position="70"/>
        <end position="103"/>
    </location>
</feature>
<dbReference type="Pfam" id="PF01258">
    <property type="entry name" value="zf-dskA_traR"/>
    <property type="match status" value="1"/>
</dbReference>
<evidence type="ECO:0000256" key="4">
    <source>
        <dbReference type="PROSITE-ProRule" id="PRU00510"/>
    </source>
</evidence>
<dbReference type="PROSITE" id="PS51128">
    <property type="entry name" value="ZF_DKSA_2"/>
    <property type="match status" value="1"/>
</dbReference>
<keyword evidence="2" id="KW-0863">Zinc-finger</keyword>
<gene>
    <name evidence="6" type="ORF">LXN57_10370</name>
</gene>